<reference evidence="1 2" key="1">
    <citation type="journal article" date="2011" name="ISME J.">
        <title>Community ecology of hot spring cyanobacterial mats: predominant populations and their functional potential.</title>
        <authorList>
            <person name="Klatt C.G."/>
            <person name="Wood J.M."/>
            <person name="Rusch D.B."/>
            <person name="Bateson M.M."/>
            <person name="Hamamura N."/>
            <person name="Heidelberg J.F."/>
            <person name="Grossman A.R."/>
            <person name="Bhaya D."/>
            <person name="Cohan F.M."/>
            <person name="Kuhl M."/>
            <person name="Bryant D.A."/>
            <person name="Ward D.M."/>
        </authorList>
    </citation>
    <scope>NUCLEOTIDE SEQUENCE [LARGE SCALE GENOMIC DNA]</scope>
    <source>
        <strain evidence="1">OS</strain>
    </source>
</reference>
<accession>A0A395LXF2</accession>
<dbReference type="AlphaFoldDB" id="A0A395LXF2"/>
<sequence length="278" mass="32301">MPLAHAVVRAPADTLDERTIRDTLYIYEVEDKIDGPDKVLHAEPLFIDLIRDLGARQGEAEWNVGFGITDRLDYDEYYMLIEYEFAPIYHLGVEFEVPMTLYSARSGDGLVPSNRIESLKAAVQWSFFVSEAISTSMALGYIHELELSDLDVISRAPFFKGSLYNPFFIAAKRWGYNFHTMIYTGLRIEHEFFKATPLFFEYEWHTNLHYMIRGTRNFIGIEIAKYFSAEDARITLRPQMRLGIADNVLIGIVFNVPLRRDTERFGVFFRIIYEPPHL</sequence>
<dbReference type="Proteomes" id="UP000266389">
    <property type="component" value="Unassembled WGS sequence"/>
</dbReference>
<dbReference type="NCBIfam" id="NF041634">
    <property type="entry name" value="HAEPLYID"/>
    <property type="match status" value="1"/>
</dbReference>
<protein>
    <submittedName>
        <fullName evidence="1">Phosphoribosylformylglycinamidine synthase</fullName>
    </submittedName>
</protein>
<dbReference type="EMBL" id="PHFL01000068">
    <property type="protein sequence ID" value="RFM23266.1"/>
    <property type="molecule type" value="Genomic_DNA"/>
</dbReference>
<organism evidence="1 2">
    <name type="scientific">Candidatus Thermochlorobacter aerophilus</name>
    <dbReference type="NCBI Taxonomy" id="1868324"/>
    <lineage>
        <taxon>Bacteria</taxon>
        <taxon>Pseudomonadati</taxon>
        <taxon>Chlorobiota</taxon>
        <taxon>Chlorobiia</taxon>
        <taxon>Chlorobiales</taxon>
        <taxon>Candidatus Thermochlorobacteriaceae</taxon>
        <taxon>Candidatus Thermochlorobacter</taxon>
    </lineage>
</organism>
<evidence type="ECO:0000313" key="2">
    <source>
        <dbReference type="Proteomes" id="UP000266389"/>
    </source>
</evidence>
<proteinExistence type="predicted"/>
<comment type="caution">
    <text evidence="1">The sequence shown here is derived from an EMBL/GenBank/DDBJ whole genome shotgun (WGS) entry which is preliminary data.</text>
</comment>
<dbReference type="InterPro" id="IPR048131">
    <property type="entry name" value="HAEPLYID-like"/>
</dbReference>
<name>A0A395LXF2_9BACT</name>
<gene>
    <name evidence="1" type="ORF">D0433_12175</name>
</gene>
<evidence type="ECO:0000313" key="1">
    <source>
        <dbReference type="EMBL" id="RFM23266.1"/>
    </source>
</evidence>